<dbReference type="Pfam" id="PF01810">
    <property type="entry name" value="LysE"/>
    <property type="match status" value="1"/>
</dbReference>
<feature type="transmembrane region" description="Helical" evidence="6">
    <location>
        <begin position="181"/>
        <end position="202"/>
    </location>
</feature>
<evidence type="ECO:0000313" key="9">
    <source>
        <dbReference type="Proteomes" id="UP000635142"/>
    </source>
</evidence>
<dbReference type="GO" id="GO:0005886">
    <property type="term" value="C:plasma membrane"/>
    <property type="evidence" value="ECO:0007669"/>
    <property type="project" value="UniProtKB-SubCell"/>
</dbReference>
<feature type="transmembrane region" description="Helical" evidence="6">
    <location>
        <begin position="144"/>
        <end position="169"/>
    </location>
</feature>
<dbReference type="Proteomes" id="UP000635142">
    <property type="component" value="Unassembled WGS sequence"/>
</dbReference>
<sequence>MMDVLASLPAILLVALVASASPGPATLAIATTAMARGAGPAMRLAAGVLTGSLFWSISAAAGLAALALQYGWMIETVRVIGGLYLLWLAFKAARAAWRGGMTQTGIAVDRGAYRRGLLLHLTNPKAYLFFGALYAMILSPETQAGGLAIVVAAVGAQSAVVFLGYAVLFSRAGPRAFYRRAARTIHGVSALAFAGLGFSVLAQRLT</sequence>
<dbReference type="PANTHER" id="PTHR30086">
    <property type="entry name" value="ARGININE EXPORTER PROTEIN ARGO"/>
    <property type="match status" value="1"/>
</dbReference>
<dbReference type="GO" id="GO:0015171">
    <property type="term" value="F:amino acid transmembrane transporter activity"/>
    <property type="evidence" value="ECO:0007669"/>
    <property type="project" value="TreeGrafter"/>
</dbReference>
<evidence type="ECO:0000256" key="6">
    <source>
        <dbReference type="SAM" id="Phobius"/>
    </source>
</evidence>
<comment type="caution">
    <text evidence="8">The sequence shown here is derived from an EMBL/GenBank/DDBJ whole genome shotgun (WGS) entry which is preliminary data.</text>
</comment>
<feature type="transmembrane region" description="Helical" evidence="6">
    <location>
        <begin position="117"/>
        <end position="138"/>
    </location>
</feature>
<evidence type="ECO:0000256" key="7">
    <source>
        <dbReference type="SAM" id="SignalP"/>
    </source>
</evidence>
<name>A0A927D0P9_9RHOB</name>
<protein>
    <submittedName>
        <fullName evidence="8">LysE family transporter</fullName>
    </submittedName>
</protein>
<keyword evidence="2" id="KW-1003">Cell membrane</keyword>
<dbReference type="AlphaFoldDB" id="A0A927D0P9"/>
<comment type="subcellular location">
    <subcellularLocation>
        <location evidence="1">Cell membrane</location>
        <topology evidence="1">Multi-pass membrane protein</topology>
    </subcellularLocation>
</comment>
<gene>
    <name evidence="8" type="ORF">H9Q16_02950</name>
</gene>
<evidence type="ECO:0000256" key="5">
    <source>
        <dbReference type="ARBA" id="ARBA00023136"/>
    </source>
</evidence>
<keyword evidence="4 6" id="KW-1133">Transmembrane helix</keyword>
<reference evidence="8" key="1">
    <citation type="submission" date="2020-08" db="EMBL/GenBank/DDBJ databases">
        <title>Sulfitobacter aestuariivivens sp. nov., isolated from a tidal flat.</title>
        <authorList>
            <person name="Park S."/>
            <person name="Yoon J.-H."/>
        </authorList>
    </citation>
    <scope>NUCLEOTIDE SEQUENCE</scope>
    <source>
        <strain evidence="8">TSTF-M16</strain>
    </source>
</reference>
<evidence type="ECO:0000256" key="4">
    <source>
        <dbReference type="ARBA" id="ARBA00022989"/>
    </source>
</evidence>
<evidence type="ECO:0000313" key="8">
    <source>
        <dbReference type="EMBL" id="MBD3662869.1"/>
    </source>
</evidence>
<evidence type="ECO:0000256" key="3">
    <source>
        <dbReference type="ARBA" id="ARBA00022692"/>
    </source>
</evidence>
<keyword evidence="3 6" id="KW-0812">Transmembrane</keyword>
<dbReference type="PANTHER" id="PTHR30086:SF19">
    <property type="entry name" value="THREONINE EFFLUX PROTEIN"/>
    <property type="match status" value="1"/>
</dbReference>
<proteinExistence type="predicted"/>
<feature type="transmembrane region" description="Helical" evidence="6">
    <location>
        <begin position="45"/>
        <end position="68"/>
    </location>
</feature>
<keyword evidence="9" id="KW-1185">Reference proteome</keyword>
<accession>A0A927D0P9</accession>
<organism evidence="8 9">
    <name type="scientific">Sulfitobacter aestuariivivens</name>
    <dbReference type="NCBI Taxonomy" id="2766981"/>
    <lineage>
        <taxon>Bacteria</taxon>
        <taxon>Pseudomonadati</taxon>
        <taxon>Pseudomonadota</taxon>
        <taxon>Alphaproteobacteria</taxon>
        <taxon>Rhodobacterales</taxon>
        <taxon>Roseobacteraceae</taxon>
        <taxon>Sulfitobacter</taxon>
    </lineage>
</organism>
<dbReference type="InterPro" id="IPR001123">
    <property type="entry name" value="LeuE-type"/>
</dbReference>
<evidence type="ECO:0000256" key="2">
    <source>
        <dbReference type="ARBA" id="ARBA00022475"/>
    </source>
</evidence>
<feature type="chain" id="PRO_5037266029" evidence="7">
    <location>
        <begin position="21"/>
        <end position="206"/>
    </location>
</feature>
<keyword evidence="7" id="KW-0732">Signal</keyword>
<dbReference type="EMBL" id="JACTAG010000001">
    <property type="protein sequence ID" value="MBD3662869.1"/>
    <property type="molecule type" value="Genomic_DNA"/>
</dbReference>
<keyword evidence="5 6" id="KW-0472">Membrane</keyword>
<evidence type="ECO:0000256" key="1">
    <source>
        <dbReference type="ARBA" id="ARBA00004651"/>
    </source>
</evidence>
<feature type="signal peptide" evidence="7">
    <location>
        <begin position="1"/>
        <end position="20"/>
    </location>
</feature>